<reference evidence="2" key="1">
    <citation type="journal article" date="2005" name="Science">
        <title>Life at depth: Photobacterium profundum genome sequence and expression analysis.</title>
        <authorList>
            <person name="Vezzi A."/>
            <person name="Campanaro S."/>
            <person name="D'Angelo M."/>
            <person name="Simonato F."/>
            <person name="Vitulo N."/>
            <person name="Lauro F.M."/>
            <person name="Cestaro A."/>
            <person name="Malacrida G."/>
            <person name="Simionati B."/>
            <person name="Cannata N."/>
            <person name="Romualdi C."/>
            <person name="Bartlett D.H."/>
            <person name="Valle G."/>
        </authorList>
    </citation>
    <scope>NUCLEOTIDE SEQUENCE [LARGE SCALE GENOMIC DNA]</scope>
    <source>
        <strain evidence="2">ATCC BAA-1253 / SS9</strain>
    </source>
</reference>
<evidence type="ECO:0008006" key="3">
    <source>
        <dbReference type="Google" id="ProtNLM"/>
    </source>
</evidence>
<dbReference type="AlphaFoldDB" id="Q6LTS3"/>
<sequence>MKTRILEHTDAGFLGKSEQIVNIYNKYSKAPFNEVLNLPKPQSIKLVIVEGIRGGVLFDRVKTPDGDIYSVMYAAFMKRDQKKGHLSACIRHMRETGLSVKIVELGYTDGAFNAFNKLGFTKLGMLNLSQVLTTECLDFIKYKKLIKKPFVLYK</sequence>
<proteinExistence type="predicted"/>
<name>Q6LTS3_PHOPR</name>
<dbReference type="Proteomes" id="UP000000593">
    <property type="component" value="Chromosome 1"/>
</dbReference>
<dbReference type="KEGG" id="ppr:PBPRA0890"/>
<protein>
    <recommendedName>
        <fullName evidence="3">N-acetyltransferase domain-containing protein</fullName>
    </recommendedName>
</protein>
<evidence type="ECO:0000313" key="2">
    <source>
        <dbReference type="Proteomes" id="UP000000593"/>
    </source>
</evidence>
<keyword evidence="2" id="KW-1185">Reference proteome</keyword>
<organism evidence="1 2">
    <name type="scientific">Photobacterium profundum (strain SS9)</name>
    <dbReference type="NCBI Taxonomy" id="298386"/>
    <lineage>
        <taxon>Bacteria</taxon>
        <taxon>Pseudomonadati</taxon>
        <taxon>Pseudomonadota</taxon>
        <taxon>Gammaproteobacteria</taxon>
        <taxon>Vibrionales</taxon>
        <taxon>Vibrionaceae</taxon>
        <taxon>Photobacterium</taxon>
    </lineage>
</organism>
<dbReference type="RefSeq" id="WP_011217639.1">
    <property type="nucleotide sequence ID" value="NC_006370.1"/>
</dbReference>
<dbReference type="HOGENOM" id="CLU_1702622_0_0_6"/>
<dbReference type="EMBL" id="CR378665">
    <property type="protein sequence ID" value="CAG19302.1"/>
    <property type="molecule type" value="Genomic_DNA"/>
</dbReference>
<evidence type="ECO:0000313" key="1">
    <source>
        <dbReference type="EMBL" id="CAG19302.1"/>
    </source>
</evidence>
<gene>
    <name evidence="1" type="ordered locus">PBPRA0890</name>
</gene>
<accession>Q6LTS3</accession>